<dbReference type="Proteomes" id="UP000574390">
    <property type="component" value="Unassembled WGS sequence"/>
</dbReference>
<feature type="compositionally biased region" description="Acidic residues" evidence="1">
    <location>
        <begin position="504"/>
        <end position="518"/>
    </location>
</feature>
<evidence type="ECO:0000313" key="3">
    <source>
        <dbReference type="Proteomes" id="UP000574390"/>
    </source>
</evidence>
<feature type="region of interest" description="Disordered" evidence="1">
    <location>
        <begin position="144"/>
        <end position="189"/>
    </location>
</feature>
<feature type="compositionally biased region" description="Basic and acidic residues" evidence="1">
    <location>
        <begin position="745"/>
        <end position="755"/>
    </location>
</feature>
<feature type="region of interest" description="Disordered" evidence="1">
    <location>
        <begin position="422"/>
        <end position="615"/>
    </location>
</feature>
<feature type="region of interest" description="Disordered" evidence="1">
    <location>
        <begin position="654"/>
        <end position="803"/>
    </location>
</feature>
<organism evidence="2 3">
    <name type="scientific">Perkinsus olseni</name>
    <name type="common">Perkinsus atlanticus</name>
    <dbReference type="NCBI Taxonomy" id="32597"/>
    <lineage>
        <taxon>Eukaryota</taxon>
        <taxon>Sar</taxon>
        <taxon>Alveolata</taxon>
        <taxon>Perkinsozoa</taxon>
        <taxon>Perkinsea</taxon>
        <taxon>Perkinsida</taxon>
        <taxon>Perkinsidae</taxon>
        <taxon>Perkinsus</taxon>
    </lineage>
</organism>
<gene>
    <name evidence="2" type="ORF">FOZ62_026662</name>
</gene>
<proteinExistence type="predicted"/>
<feature type="non-terminal residue" evidence="2">
    <location>
        <position position="803"/>
    </location>
</feature>
<evidence type="ECO:0000256" key="1">
    <source>
        <dbReference type="SAM" id="MobiDB-lite"/>
    </source>
</evidence>
<dbReference type="AlphaFoldDB" id="A0A7J6S807"/>
<dbReference type="EMBL" id="JABANM010016762">
    <property type="protein sequence ID" value="KAF4728911.1"/>
    <property type="molecule type" value="Genomic_DNA"/>
</dbReference>
<protein>
    <submittedName>
        <fullName evidence="2">Uncharacterized protein</fullName>
    </submittedName>
</protein>
<reference evidence="2 3" key="1">
    <citation type="submission" date="2020-04" db="EMBL/GenBank/DDBJ databases">
        <title>Perkinsus olseni comparative genomics.</title>
        <authorList>
            <person name="Bogema D.R."/>
        </authorList>
    </citation>
    <scope>NUCLEOTIDE SEQUENCE [LARGE SCALE GENOMIC DNA]</scope>
    <source>
        <strain evidence="2">ATCC PRA-205</strain>
    </source>
</reference>
<evidence type="ECO:0000313" key="2">
    <source>
        <dbReference type="EMBL" id="KAF4728911.1"/>
    </source>
</evidence>
<sequence>MMRHSCDCLARSRSMLPGLTSPSYADRAQELKQKEAKLEKFLQESARRRARLMDSIRKRKREDESEDEVTAPIRGLELPTGSAEGRWARRSSIRERDYGGPRQWDARSAVSLPQKVNRWHAEAYSSWSKYKSITLAFRLAEPVSREEAEDSPPPVSPPASAAHGVFVSEGKPSSRPRRRSSWHGDPNRTVFGDVTPLPLHGSYHRTVVPKANKLLGEGGTYAPIDDEQWKVSAARLADLCLPLLNVMVVNWMLAAARQRPITVKCMSVNGSPSEGVWEVVREEVEYDEPACYHASSPYSSPYVRTTTVQSPHVQPVVNTTVTRYVSPVCSSHTDGVPSNMCNNSAINCSPTRRHHSSVVHGSPGRVVSRRVVRYASPVRSRVTTTTTYRRSPASPWHESDARVSAAAADLLPSYEAPRNGLYTPKKGNCARPGVDSERLAAESRGDTGRSGSSYPISCKKATMLEPEESAPEPAPGLPQTARAKPKASPSPGRMTRQPLRVYYEESDEEGVECIEMEPDPSKPAGQYRRSSGSLAFSDSEDDYAGRPPQKKRMSAKKLPSPLTTTHTQTDDTAEVHDVPREHGEGGGLRSPGGHEYMTLGVLSRSAASPSRPYLSPCYRERSRELKEKEAEYEWPGASGYVSVHSRLEQFLQQSAKRRGRLMDSIRKRRRDSDGEEEENADGIQLPKVEAGGRWGGSSGNQPAMFSRKPWAPSPRREVSEAERASPRVWKKGTYPPISAPSEDQQITKETLRADEPDPIASHGCFVSEGRKAPERRSSWHGDNRTVFGDASPLPLHGSYHRTV</sequence>
<comment type="caution">
    <text evidence="2">The sequence shown here is derived from an EMBL/GenBank/DDBJ whole genome shotgun (WGS) entry which is preliminary data.</text>
</comment>
<feature type="compositionally biased region" description="Basic and acidic residues" evidence="1">
    <location>
        <begin position="573"/>
        <end position="584"/>
    </location>
</feature>
<accession>A0A7J6S807</accession>
<feature type="compositionally biased region" description="Basic and acidic residues" evidence="1">
    <location>
        <begin position="768"/>
        <end position="783"/>
    </location>
</feature>
<feature type="compositionally biased region" description="Basic and acidic residues" evidence="1">
    <location>
        <begin position="434"/>
        <end position="447"/>
    </location>
</feature>
<name>A0A7J6S807_PEROL</name>
<feature type="compositionally biased region" description="Basic and acidic residues" evidence="1">
    <location>
        <begin position="714"/>
        <end position="725"/>
    </location>
</feature>
<feature type="region of interest" description="Disordered" evidence="1">
    <location>
        <begin position="57"/>
        <end position="88"/>
    </location>
</feature>